<evidence type="ECO:0000259" key="1">
    <source>
        <dbReference type="PROSITE" id="PS51186"/>
    </source>
</evidence>
<protein>
    <submittedName>
        <fullName evidence="2">(Ribosomal protein S5)-alanine N-acetyltransferase</fullName>
        <ecNumber evidence="2">2.3.1.267</ecNumber>
    </submittedName>
</protein>
<dbReference type="PANTHER" id="PTHR43792">
    <property type="entry name" value="GNAT FAMILY, PUTATIVE (AFU_ORTHOLOGUE AFUA_3G00765)-RELATED-RELATED"/>
    <property type="match status" value="1"/>
</dbReference>
<dbReference type="EC" id="2.3.1.267" evidence="2"/>
<feature type="domain" description="N-acetyltransferase" evidence="1">
    <location>
        <begin position="11"/>
        <end position="171"/>
    </location>
</feature>
<keyword evidence="3" id="KW-1185">Reference proteome</keyword>
<dbReference type="GO" id="GO:0008999">
    <property type="term" value="F:protein-N-terminal-alanine acetyltransferase activity"/>
    <property type="evidence" value="ECO:0007669"/>
    <property type="project" value="UniProtKB-EC"/>
</dbReference>
<dbReference type="Proteomes" id="UP001497527">
    <property type="component" value="Unassembled WGS sequence"/>
</dbReference>
<dbReference type="InterPro" id="IPR016181">
    <property type="entry name" value="Acyl_CoA_acyltransferase"/>
</dbReference>
<sequence length="178" mass="20837">MENYLFTSDRLGFRNWKTSDIDELFELNSNEEVMRYFPSTQTKNQAKAFIQRMREQFDKNNFCYFAVETIETKEFIGFIGLSEQTYEIDFNPSIDIGWRLHPRHWGKGYATEGAKACLKHAFKTLKIKEIVSVAPAINIPSITVMEKIGMTKTKEFTHPLLKEFPKLENCVLYEIKNS</sequence>
<dbReference type="EMBL" id="CAXJIO010000012">
    <property type="protein sequence ID" value="CAL2103248.1"/>
    <property type="molecule type" value="Genomic_DNA"/>
</dbReference>
<keyword evidence="2" id="KW-0808">Transferase</keyword>
<dbReference type="SUPFAM" id="SSF55729">
    <property type="entry name" value="Acyl-CoA N-acyltransferases (Nat)"/>
    <property type="match status" value="1"/>
</dbReference>
<dbReference type="PROSITE" id="PS51186">
    <property type="entry name" value="GNAT"/>
    <property type="match status" value="1"/>
</dbReference>
<evidence type="ECO:0000313" key="2">
    <source>
        <dbReference type="EMBL" id="CAL2103248.1"/>
    </source>
</evidence>
<gene>
    <name evidence="2" type="ORF">T190423A01A_30362</name>
</gene>
<accession>A0ABP1EY15</accession>
<name>A0ABP1EY15_9FLAO</name>
<reference evidence="2 3" key="1">
    <citation type="submission" date="2024-05" db="EMBL/GenBank/DDBJ databases">
        <authorList>
            <person name="Duchaud E."/>
        </authorList>
    </citation>
    <scope>NUCLEOTIDE SEQUENCE [LARGE SCALE GENOMIC DNA]</scope>
    <source>
        <strain evidence="2">Ena-SAMPLE-TAB-13-05-2024-13:56:06:370-140308</strain>
    </source>
</reference>
<comment type="caution">
    <text evidence="2">The sequence shown here is derived from an EMBL/GenBank/DDBJ whole genome shotgun (WGS) entry which is preliminary data.</text>
</comment>
<dbReference type="RefSeq" id="WP_348717347.1">
    <property type="nucleotide sequence ID" value="NZ_CAXJIO010000012.1"/>
</dbReference>
<organism evidence="2 3">
    <name type="scientific">Tenacibaculum polynesiense</name>
    <dbReference type="NCBI Taxonomy" id="3137857"/>
    <lineage>
        <taxon>Bacteria</taxon>
        <taxon>Pseudomonadati</taxon>
        <taxon>Bacteroidota</taxon>
        <taxon>Flavobacteriia</taxon>
        <taxon>Flavobacteriales</taxon>
        <taxon>Flavobacteriaceae</taxon>
        <taxon>Tenacibaculum</taxon>
    </lineage>
</organism>
<keyword evidence="2" id="KW-0012">Acyltransferase</keyword>
<dbReference type="InterPro" id="IPR051531">
    <property type="entry name" value="N-acetyltransferase"/>
</dbReference>
<dbReference type="InterPro" id="IPR000182">
    <property type="entry name" value="GNAT_dom"/>
</dbReference>
<dbReference type="Gene3D" id="3.40.630.30">
    <property type="match status" value="1"/>
</dbReference>
<dbReference type="PANTHER" id="PTHR43792:SF1">
    <property type="entry name" value="N-ACETYLTRANSFERASE DOMAIN-CONTAINING PROTEIN"/>
    <property type="match status" value="1"/>
</dbReference>
<proteinExistence type="predicted"/>
<evidence type="ECO:0000313" key="3">
    <source>
        <dbReference type="Proteomes" id="UP001497527"/>
    </source>
</evidence>
<dbReference type="Pfam" id="PF13302">
    <property type="entry name" value="Acetyltransf_3"/>
    <property type="match status" value="1"/>
</dbReference>